<evidence type="ECO:0000313" key="1">
    <source>
        <dbReference type="EMBL" id="MCI42829.1"/>
    </source>
</evidence>
<reference evidence="1 2" key="1">
    <citation type="journal article" date="2018" name="Front. Plant Sci.">
        <title>Red Clover (Trifolium pratense) and Zigzag Clover (T. medium) - A Picture of Genomic Similarities and Differences.</title>
        <authorList>
            <person name="Dluhosova J."/>
            <person name="Istvanek J."/>
            <person name="Nedelnik J."/>
            <person name="Repkova J."/>
        </authorList>
    </citation>
    <scope>NUCLEOTIDE SEQUENCE [LARGE SCALE GENOMIC DNA]</scope>
    <source>
        <strain evidence="2">cv. 10/8</strain>
        <tissue evidence="1">Leaf</tissue>
    </source>
</reference>
<sequence>MFLNQSVQDRVMLLKWNELEQQVMGTVRRGVIGPSVRHGDVIEI</sequence>
<proteinExistence type="predicted"/>
<name>A0A392S2C4_9FABA</name>
<dbReference type="Proteomes" id="UP000265520">
    <property type="component" value="Unassembled WGS sequence"/>
</dbReference>
<organism evidence="1 2">
    <name type="scientific">Trifolium medium</name>
    <dbReference type="NCBI Taxonomy" id="97028"/>
    <lineage>
        <taxon>Eukaryota</taxon>
        <taxon>Viridiplantae</taxon>
        <taxon>Streptophyta</taxon>
        <taxon>Embryophyta</taxon>
        <taxon>Tracheophyta</taxon>
        <taxon>Spermatophyta</taxon>
        <taxon>Magnoliopsida</taxon>
        <taxon>eudicotyledons</taxon>
        <taxon>Gunneridae</taxon>
        <taxon>Pentapetalae</taxon>
        <taxon>rosids</taxon>
        <taxon>fabids</taxon>
        <taxon>Fabales</taxon>
        <taxon>Fabaceae</taxon>
        <taxon>Papilionoideae</taxon>
        <taxon>50 kb inversion clade</taxon>
        <taxon>NPAAA clade</taxon>
        <taxon>Hologalegina</taxon>
        <taxon>IRL clade</taxon>
        <taxon>Trifolieae</taxon>
        <taxon>Trifolium</taxon>
    </lineage>
</organism>
<accession>A0A392S2C4</accession>
<comment type="caution">
    <text evidence="1">The sequence shown here is derived from an EMBL/GenBank/DDBJ whole genome shotgun (WGS) entry which is preliminary data.</text>
</comment>
<evidence type="ECO:0000313" key="2">
    <source>
        <dbReference type="Proteomes" id="UP000265520"/>
    </source>
</evidence>
<dbReference type="EMBL" id="LXQA010309553">
    <property type="protein sequence ID" value="MCI42829.1"/>
    <property type="molecule type" value="Genomic_DNA"/>
</dbReference>
<dbReference type="AlphaFoldDB" id="A0A392S2C4"/>
<feature type="non-terminal residue" evidence="1">
    <location>
        <position position="44"/>
    </location>
</feature>
<protein>
    <submittedName>
        <fullName evidence="1">Uncharacterized protein</fullName>
    </submittedName>
</protein>
<keyword evidence="2" id="KW-1185">Reference proteome</keyword>